<dbReference type="AlphaFoldDB" id="A0A1I4SLZ2"/>
<gene>
    <name evidence="2" type="ORF">SAMN05192568_104335</name>
</gene>
<dbReference type="PANTHER" id="PTHR47515">
    <property type="entry name" value="LOW CALCIUM RESPONSE LOCUS PROTEIN T"/>
    <property type="match status" value="1"/>
</dbReference>
<dbReference type="InterPro" id="IPR036397">
    <property type="entry name" value="RNaseH_sf"/>
</dbReference>
<dbReference type="GO" id="GO:0015074">
    <property type="term" value="P:DNA integration"/>
    <property type="evidence" value="ECO:0007669"/>
    <property type="project" value="InterPro"/>
</dbReference>
<evidence type="ECO:0000259" key="1">
    <source>
        <dbReference type="Pfam" id="PF13683"/>
    </source>
</evidence>
<name>A0A1I4SLZ2_9HYPH</name>
<dbReference type="SUPFAM" id="SSF53098">
    <property type="entry name" value="Ribonuclease H-like"/>
    <property type="match status" value="1"/>
</dbReference>
<dbReference type="Pfam" id="PF13683">
    <property type="entry name" value="rve_3"/>
    <property type="match status" value="1"/>
</dbReference>
<reference evidence="3" key="1">
    <citation type="submission" date="2016-10" db="EMBL/GenBank/DDBJ databases">
        <authorList>
            <person name="Varghese N."/>
            <person name="Submissions S."/>
        </authorList>
    </citation>
    <scope>NUCLEOTIDE SEQUENCE [LARGE SCALE GENOMIC DNA]</scope>
    <source>
        <strain evidence="3">BL36</strain>
    </source>
</reference>
<dbReference type="EMBL" id="FOTK01000043">
    <property type="protein sequence ID" value="SFM65506.1"/>
    <property type="molecule type" value="Genomic_DNA"/>
</dbReference>
<sequence length="54" mass="6222">MLDQWAYLNGVEIDFSRPGKPTDNAYIESFNGRLRAECLNASWFLSLADARERI</sequence>
<dbReference type="InterPro" id="IPR012337">
    <property type="entry name" value="RNaseH-like_sf"/>
</dbReference>
<dbReference type="GO" id="GO:0003676">
    <property type="term" value="F:nucleic acid binding"/>
    <property type="evidence" value="ECO:0007669"/>
    <property type="project" value="InterPro"/>
</dbReference>
<keyword evidence="3" id="KW-1185">Reference proteome</keyword>
<protein>
    <submittedName>
        <fullName evidence="2">Putative transposase</fullName>
    </submittedName>
</protein>
<evidence type="ECO:0000313" key="3">
    <source>
        <dbReference type="Proteomes" id="UP000199048"/>
    </source>
</evidence>
<feature type="domain" description="Integrase catalytic" evidence="1">
    <location>
        <begin position="9"/>
        <end position="54"/>
    </location>
</feature>
<evidence type="ECO:0000313" key="2">
    <source>
        <dbReference type="EMBL" id="SFM65506.1"/>
    </source>
</evidence>
<accession>A0A1I4SLZ2</accession>
<dbReference type="PANTHER" id="PTHR47515:SF1">
    <property type="entry name" value="BLR2054 PROTEIN"/>
    <property type="match status" value="1"/>
</dbReference>
<dbReference type="InterPro" id="IPR001584">
    <property type="entry name" value="Integrase_cat-core"/>
</dbReference>
<proteinExistence type="predicted"/>
<organism evidence="2 3">
    <name type="scientific">Methylobacterium pseudosasicola</name>
    <dbReference type="NCBI Taxonomy" id="582667"/>
    <lineage>
        <taxon>Bacteria</taxon>
        <taxon>Pseudomonadati</taxon>
        <taxon>Pseudomonadota</taxon>
        <taxon>Alphaproteobacteria</taxon>
        <taxon>Hyphomicrobiales</taxon>
        <taxon>Methylobacteriaceae</taxon>
        <taxon>Methylobacterium</taxon>
    </lineage>
</organism>
<dbReference type="Proteomes" id="UP000199048">
    <property type="component" value="Unassembled WGS sequence"/>
</dbReference>
<dbReference type="STRING" id="582667.SAMN05192568_104335"/>
<dbReference type="Gene3D" id="3.30.420.10">
    <property type="entry name" value="Ribonuclease H-like superfamily/Ribonuclease H"/>
    <property type="match status" value="1"/>
</dbReference>